<dbReference type="GO" id="GO:0016020">
    <property type="term" value="C:membrane"/>
    <property type="evidence" value="ECO:0007669"/>
    <property type="project" value="UniProtKB-SubCell"/>
</dbReference>
<dbReference type="InterPro" id="IPR034804">
    <property type="entry name" value="SQR/QFR_C/D"/>
</dbReference>
<organism evidence="9 10">
    <name type="scientific">Talaromyces marneffei (strain ATCC 18224 / CBS 334.59 / QM 7333)</name>
    <name type="common">Penicillium marneffei</name>
    <dbReference type="NCBI Taxonomy" id="441960"/>
    <lineage>
        <taxon>Eukaryota</taxon>
        <taxon>Fungi</taxon>
        <taxon>Dikarya</taxon>
        <taxon>Ascomycota</taxon>
        <taxon>Pezizomycotina</taxon>
        <taxon>Eurotiomycetes</taxon>
        <taxon>Eurotiomycetidae</taxon>
        <taxon>Eurotiales</taxon>
        <taxon>Trichocomaceae</taxon>
        <taxon>Talaromyces</taxon>
        <taxon>Talaromyces sect. Talaromyces</taxon>
    </lineage>
</organism>
<name>B6QPB2_TALMQ</name>
<dbReference type="CDD" id="cd03499">
    <property type="entry name" value="SQR_TypeC_SdhC"/>
    <property type="match status" value="1"/>
</dbReference>
<sequence>MSSTRTAHLNRGLIRNGTDTGLIRGVTTARHGISPVFRIRATQLIPSSRTLTTSPRRYASPNLSPLEKQRLRRPVSPHITIYKWQYQSLTSILQRFSGMFLAGGIYVFAIGYLVAPTISPGLEQVFDLETIVSAAREVPGWAKSGGKFALALPFTYHFFNGVKHLMWDSGIGLAHKRLFGRFAWIVAGCSVVSSLGLAVL</sequence>
<evidence type="ECO:0000256" key="7">
    <source>
        <dbReference type="ARBA" id="ARBA00023136"/>
    </source>
</evidence>
<evidence type="ECO:0000256" key="5">
    <source>
        <dbReference type="ARBA" id="ARBA00022989"/>
    </source>
</evidence>
<keyword evidence="7 8" id="KW-0472">Membrane</keyword>
<dbReference type="Proteomes" id="UP000001294">
    <property type="component" value="Unassembled WGS sequence"/>
</dbReference>
<protein>
    <submittedName>
        <fullName evidence="9">Succinate dehydrogenase, putative</fullName>
    </submittedName>
</protein>
<dbReference type="SUPFAM" id="SSF81343">
    <property type="entry name" value="Fumarate reductase respiratory complex transmembrane subunits"/>
    <property type="match status" value="1"/>
</dbReference>
<keyword evidence="3 8" id="KW-0812">Transmembrane</keyword>
<dbReference type="GO" id="GO:0046872">
    <property type="term" value="F:metal ion binding"/>
    <property type="evidence" value="ECO:0007669"/>
    <property type="project" value="UniProtKB-KW"/>
</dbReference>
<evidence type="ECO:0000256" key="4">
    <source>
        <dbReference type="ARBA" id="ARBA00022723"/>
    </source>
</evidence>
<dbReference type="STRING" id="441960.B6QPB2"/>
<keyword evidence="4" id="KW-0479">Metal-binding</keyword>
<dbReference type="OrthoDB" id="588261at2759"/>
<accession>B6QPB2</accession>
<dbReference type="InterPro" id="IPR014314">
    <property type="entry name" value="Succ_DH_cytb556"/>
</dbReference>
<evidence type="ECO:0000256" key="6">
    <source>
        <dbReference type="ARBA" id="ARBA00023004"/>
    </source>
</evidence>
<proteinExistence type="predicted"/>
<keyword evidence="6" id="KW-0408">Iron</keyword>
<dbReference type="VEuPathDB" id="FungiDB:PMAA_049320"/>
<dbReference type="EMBL" id="DS995904">
    <property type="protein sequence ID" value="EEA21130.1"/>
    <property type="molecule type" value="Genomic_DNA"/>
</dbReference>
<keyword evidence="10" id="KW-1185">Reference proteome</keyword>
<dbReference type="GO" id="GO:0006099">
    <property type="term" value="P:tricarboxylic acid cycle"/>
    <property type="evidence" value="ECO:0007669"/>
    <property type="project" value="InterPro"/>
</dbReference>
<evidence type="ECO:0000256" key="2">
    <source>
        <dbReference type="ARBA" id="ARBA00022617"/>
    </source>
</evidence>
<dbReference type="Pfam" id="PF01127">
    <property type="entry name" value="Sdh_cyt"/>
    <property type="match status" value="1"/>
</dbReference>
<dbReference type="PANTHER" id="PTHR10978">
    <property type="entry name" value="SUCCINATE DEHYDROGENASE CYTOCHROME B560 SUBUNIT"/>
    <property type="match status" value="1"/>
</dbReference>
<evidence type="ECO:0000256" key="1">
    <source>
        <dbReference type="ARBA" id="ARBA00004370"/>
    </source>
</evidence>
<keyword evidence="2" id="KW-0349">Heme</keyword>
<dbReference type="Gene3D" id="1.20.1300.10">
    <property type="entry name" value="Fumarate reductase/succinate dehydrogenase, transmembrane subunit"/>
    <property type="match status" value="1"/>
</dbReference>
<gene>
    <name evidence="9" type="ORF">PMAA_049320</name>
</gene>
<evidence type="ECO:0000256" key="8">
    <source>
        <dbReference type="SAM" id="Phobius"/>
    </source>
</evidence>
<feature type="transmembrane region" description="Helical" evidence="8">
    <location>
        <begin position="178"/>
        <end position="199"/>
    </location>
</feature>
<reference evidence="10" key="1">
    <citation type="journal article" date="2015" name="Genome Announc.">
        <title>Genome sequence of the AIDS-associated pathogen Penicillium marneffei (ATCC18224) and its near taxonomic relative Talaromyces stipitatus (ATCC10500).</title>
        <authorList>
            <person name="Nierman W.C."/>
            <person name="Fedorova-Abrams N.D."/>
            <person name="Andrianopoulos A."/>
        </authorList>
    </citation>
    <scope>NUCLEOTIDE SEQUENCE [LARGE SCALE GENOMIC DNA]</scope>
    <source>
        <strain evidence="10">ATCC 18224 / CBS 334.59 / QM 7333</strain>
    </source>
</reference>
<dbReference type="GO" id="GO:0009055">
    <property type="term" value="F:electron transfer activity"/>
    <property type="evidence" value="ECO:0007669"/>
    <property type="project" value="InterPro"/>
</dbReference>
<dbReference type="InterPro" id="IPR000701">
    <property type="entry name" value="SuccDH_FuR_B_TM-su"/>
</dbReference>
<evidence type="ECO:0000313" key="10">
    <source>
        <dbReference type="Proteomes" id="UP000001294"/>
    </source>
</evidence>
<feature type="transmembrane region" description="Helical" evidence="8">
    <location>
        <begin position="96"/>
        <end position="115"/>
    </location>
</feature>
<dbReference type="GO" id="GO:0005739">
    <property type="term" value="C:mitochondrion"/>
    <property type="evidence" value="ECO:0007669"/>
    <property type="project" value="GOC"/>
</dbReference>
<keyword evidence="5 8" id="KW-1133">Transmembrane helix</keyword>
<evidence type="ECO:0000256" key="3">
    <source>
        <dbReference type="ARBA" id="ARBA00022692"/>
    </source>
</evidence>
<comment type="subcellular location">
    <subcellularLocation>
        <location evidence="1">Membrane</location>
    </subcellularLocation>
</comment>
<dbReference type="GO" id="GO:0006121">
    <property type="term" value="P:mitochondrial electron transport, succinate to ubiquinone"/>
    <property type="evidence" value="ECO:0007669"/>
    <property type="project" value="TreeGrafter"/>
</dbReference>
<dbReference type="AlphaFoldDB" id="B6QPB2"/>
<dbReference type="NCBIfam" id="TIGR02970">
    <property type="entry name" value="succ_dehyd_cytB"/>
    <property type="match status" value="1"/>
</dbReference>
<evidence type="ECO:0000313" key="9">
    <source>
        <dbReference type="EMBL" id="EEA21130.1"/>
    </source>
</evidence>
<dbReference type="PhylomeDB" id="B6QPB2"/>
<dbReference type="PANTHER" id="PTHR10978:SF5">
    <property type="entry name" value="SUCCINATE DEHYDROGENASE CYTOCHROME B560 SUBUNIT, MITOCHONDRIAL"/>
    <property type="match status" value="1"/>
</dbReference>